<evidence type="ECO:0000313" key="2">
    <source>
        <dbReference type="EMBL" id="KAF9949234.1"/>
    </source>
</evidence>
<proteinExistence type="predicted"/>
<dbReference type="OrthoDB" id="444265at2759"/>
<feature type="compositionally biased region" description="Basic and acidic residues" evidence="1">
    <location>
        <begin position="262"/>
        <end position="271"/>
    </location>
</feature>
<feature type="region of interest" description="Disordered" evidence="1">
    <location>
        <begin position="157"/>
        <end position="284"/>
    </location>
</feature>
<dbReference type="EMBL" id="JAAAHW010007320">
    <property type="protein sequence ID" value="KAF9949234.1"/>
    <property type="molecule type" value="Genomic_DNA"/>
</dbReference>
<accession>A0A9P6IV41</accession>
<reference evidence="2" key="1">
    <citation type="journal article" date="2020" name="Fungal Divers.">
        <title>Resolving the Mortierellaceae phylogeny through synthesis of multi-gene phylogenetics and phylogenomics.</title>
        <authorList>
            <person name="Vandepol N."/>
            <person name="Liber J."/>
            <person name="Desiro A."/>
            <person name="Na H."/>
            <person name="Kennedy M."/>
            <person name="Barry K."/>
            <person name="Grigoriev I.V."/>
            <person name="Miller A.N."/>
            <person name="O'Donnell K."/>
            <person name="Stajich J.E."/>
            <person name="Bonito G."/>
        </authorList>
    </citation>
    <scope>NUCLEOTIDE SEQUENCE</scope>
    <source>
        <strain evidence="2">MES-2147</strain>
    </source>
</reference>
<protein>
    <submittedName>
        <fullName evidence="2">Smad nuclear-interacting protein 1</fullName>
    </submittedName>
</protein>
<sequence length="318" mass="35415">MLKLKILDFEGVATSTKSSLQHFHSSLDQLQGFYGSRKIKKMRKAFRAEKDWAVSGALKLAQNDRPCLFVYGNGHFNTRTSLTSLHESFKGYFSVKAKSLGHQVVSADEYLTQMLFLVARGTGQANRPQLHLPGARVPAMAALVDRQWLDELSDVTWHRTPSHSRSPIRDRARSRSRSPRGRDSRDGRGYGGYGRAGDSNRENSDRGRGGHEGRGRGRGRGDGPRHESNFRGGVHGGGTRQPEVWGAKMTAEEEAEKKKKPVVAEEDKEKPNFGLSGALAAETNTTANGTLLKYNEPPEARKPKQRWRLYVFKGGKEI</sequence>
<name>A0A9P6IV41_9FUNG</name>
<keyword evidence="3" id="KW-1185">Reference proteome</keyword>
<dbReference type="Proteomes" id="UP000749646">
    <property type="component" value="Unassembled WGS sequence"/>
</dbReference>
<feature type="non-terminal residue" evidence="2">
    <location>
        <position position="1"/>
    </location>
</feature>
<evidence type="ECO:0000313" key="3">
    <source>
        <dbReference type="Proteomes" id="UP000749646"/>
    </source>
</evidence>
<comment type="caution">
    <text evidence="2">The sequence shown here is derived from an EMBL/GenBank/DDBJ whole genome shotgun (WGS) entry which is preliminary data.</text>
</comment>
<evidence type="ECO:0000256" key="1">
    <source>
        <dbReference type="SAM" id="MobiDB-lite"/>
    </source>
</evidence>
<organism evidence="2 3">
    <name type="scientific">Modicella reniformis</name>
    <dbReference type="NCBI Taxonomy" id="1440133"/>
    <lineage>
        <taxon>Eukaryota</taxon>
        <taxon>Fungi</taxon>
        <taxon>Fungi incertae sedis</taxon>
        <taxon>Mucoromycota</taxon>
        <taxon>Mortierellomycotina</taxon>
        <taxon>Mortierellomycetes</taxon>
        <taxon>Mortierellales</taxon>
        <taxon>Mortierellaceae</taxon>
        <taxon>Modicella</taxon>
    </lineage>
</organism>
<dbReference type="AlphaFoldDB" id="A0A9P6IV41"/>
<feature type="compositionally biased region" description="Basic and acidic residues" evidence="1">
    <location>
        <begin position="198"/>
        <end position="229"/>
    </location>
</feature>
<gene>
    <name evidence="2" type="primary">SNIP1</name>
    <name evidence="2" type="ORF">BGZ65_007475</name>
</gene>